<evidence type="ECO:0000313" key="4">
    <source>
        <dbReference type="Proteomes" id="UP000541444"/>
    </source>
</evidence>
<protein>
    <recommendedName>
        <fullName evidence="5">Pentatricopeptide repeat-containing protein</fullName>
    </recommendedName>
</protein>
<feature type="repeat" description="PPR" evidence="2">
    <location>
        <begin position="350"/>
        <end position="385"/>
    </location>
</feature>
<dbReference type="FunFam" id="1.25.40.10:FF:000090">
    <property type="entry name" value="Pentatricopeptide repeat-containing protein, chloroplastic"/>
    <property type="match status" value="1"/>
</dbReference>
<dbReference type="Proteomes" id="UP000541444">
    <property type="component" value="Unassembled WGS sequence"/>
</dbReference>
<dbReference type="OrthoDB" id="185373at2759"/>
<dbReference type="Pfam" id="PF01535">
    <property type="entry name" value="PPR"/>
    <property type="match status" value="2"/>
</dbReference>
<dbReference type="GO" id="GO:0009451">
    <property type="term" value="P:RNA modification"/>
    <property type="evidence" value="ECO:0007669"/>
    <property type="project" value="InterPro"/>
</dbReference>
<dbReference type="EMBL" id="JACGCM010002394">
    <property type="protein sequence ID" value="KAF6140299.1"/>
    <property type="molecule type" value="Genomic_DNA"/>
</dbReference>
<dbReference type="PANTHER" id="PTHR47926">
    <property type="entry name" value="PENTATRICOPEPTIDE REPEAT-CONTAINING PROTEIN"/>
    <property type="match status" value="1"/>
</dbReference>
<gene>
    <name evidence="3" type="ORF">GIB67_000347</name>
</gene>
<dbReference type="FunFam" id="1.25.40.10:FF:000348">
    <property type="entry name" value="Pentatricopeptide repeat-containing protein chloroplastic"/>
    <property type="match status" value="1"/>
</dbReference>
<accession>A0A7J7LCM2</accession>
<comment type="caution">
    <text evidence="3">The sequence shown here is derived from an EMBL/GenBank/DDBJ whole genome shotgun (WGS) entry which is preliminary data.</text>
</comment>
<dbReference type="InterPro" id="IPR046960">
    <property type="entry name" value="PPR_At4g14850-like_plant"/>
</dbReference>
<evidence type="ECO:0000313" key="3">
    <source>
        <dbReference type="EMBL" id="KAF6140299.1"/>
    </source>
</evidence>
<dbReference type="Pfam" id="PF13041">
    <property type="entry name" value="PPR_2"/>
    <property type="match status" value="3"/>
</dbReference>
<feature type="repeat" description="PPR" evidence="2">
    <location>
        <begin position="315"/>
        <end position="349"/>
    </location>
</feature>
<feature type="repeat" description="PPR" evidence="2">
    <location>
        <begin position="180"/>
        <end position="210"/>
    </location>
</feature>
<dbReference type="Pfam" id="PF20431">
    <property type="entry name" value="E_motif"/>
    <property type="match status" value="1"/>
</dbReference>
<sequence>MVGTKSGFGPNSYTFPFLINACARLLNVKIGEEIHNHVVKNGFESDIFIRNSLIHLYSIFGKLERARVLFGESSDRDLVSFNTMVNGYTRGGRPMDALGLFREMRGLGIEPDEFTIVALLSACSILSDSRTGKQIHLWAYKELMFRDSKVMLSALIDMYAKCGMMDIANRVFDTMRTSKTNAAWSSMVSGYTQSGEIEIARRYFDQMFERDLVSWTAMISGYTQTGRYSEALELFMEMEGVGVKPDEITLVSTLSACAGLGDLELGKRIHHQYLDTGFFTQNHILATATANMYAKCGNIEAALNIFNGVPEKSKTVFLYNAVITGLAQHGISETAIMFFKEMGLAGLRPDEITFVGVLCACSHGGLVEEGKKIFESMLKDHGIKPNIEHNCCMVDLLGRSGRLVDALEFIQSMPFEIDSVIWRSLLGACKIHGNVEIGEIAGKRLLELEPEHGAHYVLLSNMFTDAKRWEDSKRVRKLMEDKCIIKPPGSSK</sequence>
<reference evidence="3 4" key="1">
    <citation type="journal article" date="2020" name="IScience">
        <title>Genome Sequencing of the Endangered Kingdonia uniflora (Circaeasteraceae, Ranunculales) Reveals Potential Mechanisms of Evolutionary Specialization.</title>
        <authorList>
            <person name="Sun Y."/>
            <person name="Deng T."/>
            <person name="Zhang A."/>
            <person name="Moore M.J."/>
            <person name="Landis J.B."/>
            <person name="Lin N."/>
            <person name="Zhang H."/>
            <person name="Zhang X."/>
            <person name="Huang J."/>
            <person name="Zhang X."/>
            <person name="Sun H."/>
            <person name="Wang H."/>
        </authorList>
    </citation>
    <scope>NUCLEOTIDE SEQUENCE [LARGE SCALE GENOMIC DNA]</scope>
    <source>
        <strain evidence="3">TB1705</strain>
        <tissue evidence="3">Leaf</tissue>
    </source>
</reference>
<dbReference type="PANTHER" id="PTHR47926:SF347">
    <property type="entry name" value="PENTATRICOPEPTIDE REPEAT-CONTAINING PROTEIN"/>
    <property type="match status" value="1"/>
</dbReference>
<dbReference type="AlphaFoldDB" id="A0A7J7LCM2"/>
<dbReference type="FunFam" id="1.25.40.10:FF:000682">
    <property type="entry name" value="Pentatricopeptide repeat-containing protein At3g16610"/>
    <property type="match status" value="1"/>
</dbReference>
<dbReference type="GO" id="GO:0003723">
    <property type="term" value="F:RNA binding"/>
    <property type="evidence" value="ECO:0007669"/>
    <property type="project" value="InterPro"/>
</dbReference>
<dbReference type="InterPro" id="IPR046848">
    <property type="entry name" value="E_motif"/>
</dbReference>
<dbReference type="Gene3D" id="1.25.40.10">
    <property type="entry name" value="Tetratricopeptide repeat domain"/>
    <property type="match status" value="3"/>
</dbReference>
<feature type="repeat" description="PPR" evidence="2">
    <location>
        <begin position="77"/>
        <end position="111"/>
    </location>
</feature>
<proteinExistence type="predicted"/>
<organism evidence="3 4">
    <name type="scientific">Kingdonia uniflora</name>
    <dbReference type="NCBI Taxonomy" id="39325"/>
    <lineage>
        <taxon>Eukaryota</taxon>
        <taxon>Viridiplantae</taxon>
        <taxon>Streptophyta</taxon>
        <taxon>Embryophyta</taxon>
        <taxon>Tracheophyta</taxon>
        <taxon>Spermatophyta</taxon>
        <taxon>Magnoliopsida</taxon>
        <taxon>Ranunculales</taxon>
        <taxon>Circaeasteraceae</taxon>
        <taxon>Kingdonia</taxon>
    </lineage>
</organism>
<dbReference type="InterPro" id="IPR011990">
    <property type="entry name" value="TPR-like_helical_dom_sf"/>
</dbReference>
<name>A0A7J7LCM2_9MAGN</name>
<evidence type="ECO:0000256" key="1">
    <source>
        <dbReference type="ARBA" id="ARBA00022737"/>
    </source>
</evidence>
<evidence type="ECO:0008006" key="5">
    <source>
        <dbReference type="Google" id="ProtNLM"/>
    </source>
</evidence>
<dbReference type="NCBIfam" id="TIGR00756">
    <property type="entry name" value="PPR"/>
    <property type="match status" value="5"/>
</dbReference>
<dbReference type="InterPro" id="IPR002885">
    <property type="entry name" value="PPR_rpt"/>
</dbReference>
<dbReference type="PROSITE" id="PS51375">
    <property type="entry name" value="PPR"/>
    <property type="match status" value="5"/>
</dbReference>
<feature type="repeat" description="PPR" evidence="2">
    <location>
        <begin position="211"/>
        <end position="245"/>
    </location>
</feature>
<keyword evidence="1" id="KW-0677">Repeat</keyword>
<keyword evidence="4" id="KW-1185">Reference proteome</keyword>
<evidence type="ECO:0000256" key="2">
    <source>
        <dbReference type="PROSITE-ProRule" id="PRU00708"/>
    </source>
</evidence>